<keyword evidence="2" id="KW-1185">Reference proteome</keyword>
<reference evidence="1 2" key="1">
    <citation type="journal article" date="2018" name="New Phytol.">
        <title>Phylogenomics of Endogonaceae and evolution of mycorrhizas within Mucoromycota.</title>
        <authorList>
            <person name="Chang Y."/>
            <person name="Desiro A."/>
            <person name="Na H."/>
            <person name="Sandor L."/>
            <person name="Lipzen A."/>
            <person name="Clum A."/>
            <person name="Barry K."/>
            <person name="Grigoriev I.V."/>
            <person name="Martin F.M."/>
            <person name="Stajich J.E."/>
            <person name="Smith M.E."/>
            <person name="Bonito G."/>
            <person name="Spatafora J.W."/>
        </authorList>
    </citation>
    <scope>NUCLEOTIDE SEQUENCE [LARGE SCALE GENOMIC DNA]</scope>
    <source>
        <strain evidence="1 2">AD002</strain>
    </source>
</reference>
<gene>
    <name evidence="1" type="ORF">BC938DRAFT_479284</name>
</gene>
<organism evidence="1 2">
    <name type="scientific">Jimgerdemannia flammicorona</name>
    <dbReference type="NCBI Taxonomy" id="994334"/>
    <lineage>
        <taxon>Eukaryota</taxon>
        <taxon>Fungi</taxon>
        <taxon>Fungi incertae sedis</taxon>
        <taxon>Mucoromycota</taxon>
        <taxon>Mucoromycotina</taxon>
        <taxon>Endogonomycetes</taxon>
        <taxon>Endogonales</taxon>
        <taxon>Endogonaceae</taxon>
        <taxon>Jimgerdemannia</taxon>
    </lineage>
</organism>
<sequence length="100" mass="11322">MTAPILLTSELLSKLWPGILTAKLPSSSAIRSPILVCISATISRLPRVRSRFRILLACGVVFAKRFTNGSRRYETVIRNFTLFSIWMEERTETTLQTSFS</sequence>
<comment type="caution">
    <text evidence="1">The sequence shown here is derived from an EMBL/GenBank/DDBJ whole genome shotgun (WGS) entry which is preliminary data.</text>
</comment>
<dbReference type="EMBL" id="RBNJ01003784">
    <property type="protein sequence ID" value="RUS30523.1"/>
    <property type="molecule type" value="Genomic_DNA"/>
</dbReference>
<dbReference type="Proteomes" id="UP000274822">
    <property type="component" value="Unassembled WGS sequence"/>
</dbReference>
<name>A0A433QL51_9FUNG</name>
<dbReference type="AlphaFoldDB" id="A0A433QL51"/>
<evidence type="ECO:0000313" key="2">
    <source>
        <dbReference type="Proteomes" id="UP000274822"/>
    </source>
</evidence>
<accession>A0A433QL51</accession>
<proteinExistence type="predicted"/>
<evidence type="ECO:0000313" key="1">
    <source>
        <dbReference type="EMBL" id="RUS30523.1"/>
    </source>
</evidence>
<protein>
    <submittedName>
        <fullName evidence="1">Uncharacterized protein</fullName>
    </submittedName>
</protein>